<name>A0A7R8VBE0_TIMDO</name>
<dbReference type="SUPFAM" id="SSF116846">
    <property type="entry name" value="MIT domain"/>
    <property type="match status" value="1"/>
</dbReference>
<gene>
    <name evidence="3" type="ORF">TDIB3V08_LOCUS1349</name>
</gene>
<dbReference type="Gene3D" id="1.20.58.80">
    <property type="entry name" value="Phosphotransferase system, lactose/cellobiose-type IIA subunit"/>
    <property type="match status" value="1"/>
</dbReference>
<feature type="domain" description="Senescence" evidence="2">
    <location>
        <begin position="284"/>
        <end position="477"/>
    </location>
</feature>
<dbReference type="GO" id="GO:0005886">
    <property type="term" value="C:plasma membrane"/>
    <property type="evidence" value="ECO:0007669"/>
    <property type="project" value="TreeGrafter"/>
</dbReference>
<evidence type="ECO:0000256" key="1">
    <source>
        <dbReference type="SAM" id="MobiDB-lite"/>
    </source>
</evidence>
<evidence type="ECO:0000313" key="3">
    <source>
        <dbReference type="EMBL" id="CAD7194941.1"/>
    </source>
</evidence>
<dbReference type="AlphaFoldDB" id="A0A7R8VBE0"/>
<dbReference type="InterPro" id="IPR009686">
    <property type="entry name" value="Senescence/spartin_C"/>
</dbReference>
<accession>A0A7R8VBE0</accession>
<feature type="region of interest" description="Disordered" evidence="1">
    <location>
        <begin position="490"/>
        <end position="510"/>
    </location>
</feature>
<feature type="compositionally biased region" description="Gly residues" evidence="1">
    <location>
        <begin position="501"/>
        <end position="510"/>
    </location>
</feature>
<dbReference type="GO" id="GO:0051301">
    <property type="term" value="P:cell division"/>
    <property type="evidence" value="ECO:0007669"/>
    <property type="project" value="TreeGrafter"/>
</dbReference>
<sequence>MAETNNIEDWNHLYEKLKEKHDKAYFIIDEAIRLEEESKKEEAFAKYEAGLSLLDSALEIHIECPSNPDLSWEKACVMVQKMKKTRKEVLCRFADLQRFPVPQMLPPPTYEEAMSDSSLGSSNRSLYTYEELGAALQHLKVETNAETAQILYSHDNVRVYFISPDGSVTATSEPDTLKIVQLNDAGEKTRAYLELGNWIYPLVPDVSPCFRTEYGAFILPDVHSTVEGSAVGIILPEDADASVYDLLDDILHGIATRVPTGEAVMARAGRWKRSGQFSHSISQGLVKGAHFISHGLVKGAVKAGDLMNYGTPRLIQRLTPDPNPTQVSPRVTQGIQVAKNVTGHVVQVTGFLASAIGTATMSLGRFLAPHIQRHGTRLLSSTWNMSESEASEKVDGVFEVAAGAVEGFSTVYEGLECSAAILASNLSNNTVKIVEHKYGHPMAEATGETLLTVGNIFTAAHNVKYFTPKGFVKITAKETGKAIVEDYRASLREPTYQNKPNGGGPSSQVD</sequence>
<dbReference type="GO" id="GO:0030514">
    <property type="term" value="P:negative regulation of BMP signaling pathway"/>
    <property type="evidence" value="ECO:0007669"/>
    <property type="project" value="TreeGrafter"/>
</dbReference>
<dbReference type="PANTHER" id="PTHR21068:SF43">
    <property type="entry name" value="SPARTIN"/>
    <property type="match status" value="1"/>
</dbReference>
<dbReference type="Pfam" id="PF06911">
    <property type="entry name" value="Senescence"/>
    <property type="match status" value="1"/>
</dbReference>
<proteinExistence type="predicted"/>
<dbReference type="EMBL" id="OA564610">
    <property type="protein sequence ID" value="CAD7194941.1"/>
    <property type="molecule type" value="Genomic_DNA"/>
</dbReference>
<organism evidence="3">
    <name type="scientific">Timema douglasi</name>
    <name type="common">Walking stick</name>
    <dbReference type="NCBI Taxonomy" id="61478"/>
    <lineage>
        <taxon>Eukaryota</taxon>
        <taxon>Metazoa</taxon>
        <taxon>Ecdysozoa</taxon>
        <taxon>Arthropoda</taxon>
        <taxon>Hexapoda</taxon>
        <taxon>Insecta</taxon>
        <taxon>Pterygota</taxon>
        <taxon>Neoptera</taxon>
        <taxon>Polyneoptera</taxon>
        <taxon>Phasmatodea</taxon>
        <taxon>Timematodea</taxon>
        <taxon>Timematoidea</taxon>
        <taxon>Timematidae</taxon>
        <taxon>Timema</taxon>
    </lineage>
</organism>
<protein>
    <recommendedName>
        <fullName evidence="2">Senescence domain-containing protein</fullName>
    </recommendedName>
</protein>
<dbReference type="PANTHER" id="PTHR21068">
    <property type="entry name" value="SPARTIN"/>
    <property type="match status" value="1"/>
</dbReference>
<evidence type="ECO:0000259" key="2">
    <source>
        <dbReference type="Pfam" id="PF06911"/>
    </source>
</evidence>
<reference evidence="3" key="1">
    <citation type="submission" date="2020-11" db="EMBL/GenBank/DDBJ databases">
        <authorList>
            <person name="Tran Van P."/>
        </authorList>
    </citation>
    <scope>NUCLEOTIDE SEQUENCE</scope>
</reference>
<dbReference type="InterPro" id="IPR045036">
    <property type="entry name" value="Spartin-like"/>
</dbReference>
<dbReference type="InterPro" id="IPR036181">
    <property type="entry name" value="MIT_dom_sf"/>
</dbReference>